<dbReference type="Gene3D" id="3.90.700.10">
    <property type="entry name" value="Succinate dehydrogenase/fumarate reductase flavoprotein, catalytic domain"/>
    <property type="match status" value="1"/>
</dbReference>
<comment type="caution">
    <text evidence="15">The sequence shown here is derived from an EMBL/GenBank/DDBJ whole genome shotgun (WGS) entry which is preliminary data.</text>
</comment>
<dbReference type="SUPFAM" id="SSF51905">
    <property type="entry name" value="FAD/NAD(P)-binding domain"/>
    <property type="match status" value="1"/>
</dbReference>
<comment type="function">
    <text evidence="11">Catalyzes the oxidation of L-aspartate to iminoaspartate.</text>
</comment>
<name>A0A7Y3RL40_9PROT</name>
<evidence type="ECO:0000256" key="11">
    <source>
        <dbReference type="RuleBase" id="RU362049"/>
    </source>
</evidence>
<comment type="subcellular location">
    <subcellularLocation>
        <location evidence="11">Cytoplasm</location>
    </subcellularLocation>
</comment>
<dbReference type="Proteomes" id="UP000536835">
    <property type="component" value="Unassembled WGS sequence"/>
</dbReference>
<dbReference type="Pfam" id="PF02910">
    <property type="entry name" value="Succ_DH_flav_C"/>
    <property type="match status" value="1"/>
</dbReference>
<keyword evidence="16" id="KW-1185">Reference proteome</keyword>
<dbReference type="SUPFAM" id="SSF56425">
    <property type="entry name" value="Succinate dehydrogenase/fumarate reductase flavoprotein, catalytic domain"/>
    <property type="match status" value="1"/>
</dbReference>
<dbReference type="UniPathway" id="UPA00253">
    <property type="reaction ID" value="UER00326"/>
</dbReference>
<dbReference type="EMBL" id="JABFCX010000002">
    <property type="protein sequence ID" value="NNU15342.1"/>
    <property type="molecule type" value="Genomic_DNA"/>
</dbReference>
<evidence type="ECO:0000256" key="3">
    <source>
        <dbReference type="ARBA" id="ARBA00008562"/>
    </source>
</evidence>
<dbReference type="Pfam" id="PF00890">
    <property type="entry name" value="FAD_binding_2"/>
    <property type="match status" value="1"/>
</dbReference>
<evidence type="ECO:0000256" key="10">
    <source>
        <dbReference type="NCBIfam" id="TIGR00551"/>
    </source>
</evidence>
<evidence type="ECO:0000313" key="15">
    <source>
        <dbReference type="EMBL" id="NNU15342.1"/>
    </source>
</evidence>
<protein>
    <recommendedName>
        <fullName evidence="4 10">L-aspartate oxidase</fullName>
        <ecNumber evidence="4 10">1.4.3.16</ecNumber>
    </recommendedName>
</protein>
<evidence type="ECO:0000256" key="12">
    <source>
        <dbReference type="SAM" id="MobiDB-lite"/>
    </source>
</evidence>
<keyword evidence="8 11" id="KW-0560">Oxidoreductase</keyword>
<organism evidence="15 16">
    <name type="scientific">Parvularcula mediterranea</name>
    <dbReference type="NCBI Taxonomy" id="2732508"/>
    <lineage>
        <taxon>Bacteria</taxon>
        <taxon>Pseudomonadati</taxon>
        <taxon>Pseudomonadota</taxon>
        <taxon>Alphaproteobacteria</taxon>
        <taxon>Parvularculales</taxon>
        <taxon>Parvularculaceae</taxon>
        <taxon>Parvularcula</taxon>
    </lineage>
</organism>
<evidence type="ECO:0000256" key="1">
    <source>
        <dbReference type="ARBA" id="ARBA00001974"/>
    </source>
</evidence>
<proteinExistence type="inferred from homology"/>
<evidence type="ECO:0000313" key="16">
    <source>
        <dbReference type="Proteomes" id="UP000536835"/>
    </source>
</evidence>
<reference evidence="15 16" key="1">
    <citation type="submission" date="2020-05" db="EMBL/GenBank/DDBJ databases">
        <title>Parvularcula mediterraneae sp. nov., isolated from polypropylene straw from shallow seawater of the seashore of Laganas in Zakynthos island, Greece.</title>
        <authorList>
            <person name="Szabo I."/>
            <person name="Al-Omari J."/>
            <person name="Rado J."/>
            <person name="Szerdahelyi G.S."/>
        </authorList>
    </citation>
    <scope>NUCLEOTIDE SEQUENCE [LARGE SCALE GENOMIC DNA]</scope>
    <source>
        <strain evidence="15 16">ZS-1/3</strain>
    </source>
</reference>
<dbReference type="InterPro" id="IPR015939">
    <property type="entry name" value="Fum_Rdtase/Succ_DH_flav-like_C"/>
</dbReference>
<evidence type="ECO:0000256" key="5">
    <source>
        <dbReference type="ARBA" id="ARBA00022630"/>
    </source>
</evidence>
<evidence type="ECO:0000256" key="8">
    <source>
        <dbReference type="ARBA" id="ARBA00023002"/>
    </source>
</evidence>
<comment type="pathway">
    <text evidence="2 11">Cofactor biosynthesis; NAD(+) biosynthesis; iminoaspartate from L-aspartate (oxidase route): step 1/1.</text>
</comment>
<evidence type="ECO:0000256" key="7">
    <source>
        <dbReference type="ARBA" id="ARBA00022827"/>
    </source>
</evidence>
<dbReference type="PANTHER" id="PTHR42716:SF2">
    <property type="entry name" value="L-ASPARTATE OXIDASE, CHLOROPLASTIC"/>
    <property type="match status" value="1"/>
</dbReference>
<dbReference type="GO" id="GO:0008734">
    <property type="term" value="F:L-aspartate oxidase activity"/>
    <property type="evidence" value="ECO:0007669"/>
    <property type="project" value="UniProtKB-UniRule"/>
</dbReference>
<dbReference type="InterPro" id="IPR027477">
    <property type="entry name" value="Succ_DH/fumarate_Rdtase_cat_sf"/>
</dbReference>
<dbReference type="GO" id="GO:0034628">
    <property type="term" value="P:'de novo' NAD+ biosynthetic process from L-aspartate"/>
    <property type="evidence" value="ECO:0007669"/>
    <property type="project" value="TreeGrafter"/>
</dbReference>
<dbReference type="Gene3D" id="1.20.58.100">
    <property type="entry name" value="Fumarate reductase/succinate dehydrogenase flavoprotein-like, C-terminal domain"/>
    <property type="match status" value="1"/>
</dbReference>
<keyword evidence="6 11" id="KW-0662">Pyridine nucleotide biosynthesis</keyword>
<comment type="similarity">
    <text evidence="3 11">Belongs to the FAD-dependent oxidoreductase 2 family. NadB subfamily.</text>
</comment>
<keyword evidence="7 11" id="KW-0274">FAD</keyword>
<accession>A0A7Y3RL40</accession>
<dbReference type="EC" id="1.4.3.16" evidence="4 10"/>
<evidence type="ECO:0000256" key="4">
    <source>
        <dbReference type="ARBA" id="ARBA00012173"/>
    </source>
</evidence>
<evidence type="ECO:0000259" key="13">
    <source>
        <dbReference type="Pfam" id="PF00890"/>
    </source>
</evidence>
<dbReference type="GO" id="GO:0005737">
    <property type="term" value="C:cytoplasm"/>
    <property type="evidence" value="ECO:0007669"/>
    <property type="project" value="UniProtKB-SubCell"/>
</dbReference>
<keyword evidence="5 11" id="KW-0285">Flavoprotein</keyword>
<dbReference type="AlphaFoldDB" id="A0A7Y3RL40"/>
<evidence type="ECO:0000256" key="6">
    <source>
        <dbReference type="ARBA" id="ARBA00022642"/>
    </source>
</evidence>
<evidence type="ECO:0000259" key="14">
    <source>
        <dbReference type="Pfam" id="PF02910"/>
    </source>
</evidence>
<dbReference type="Gene3D" id="3.50.50.60">
    <property type="entry name" value="FAD/NAD(P)-binding domain"/>
    <property type="match status" value="1"/>
</dbReference>
<dbReference type="InterPro" id="IPR003953">
    <property type="entry name" value="FAD-dep_OxRdtase_2_FAD-bd"/>
</dbReference>
<dbReference type="FunFam" id="3.90.700.10:FF:000002">
    <property type="entry name" value="L-aspartate oxidase"/>
    <property type="match status" value="1"/>
</dbReference>
<dbReference type="PRINTS" id="PR00368">
    <property type="entry name" value="FADPNR"/>
</dbReference>
<dbReference type="InterPro" id="IPR036188">
    <property type="entry name" value="FAD/NAD-bd_sf"/>
</dbReference>
<gene>
    <name evidence="15" type="ORF">HK107_03250</name>
</gene>
<evidence type="ECO:0000256" key="2">
    <source>
        <dbReference type="ARBA" id="ARBA00004950"/>
    </source>
</evidence>
<dbReference type="InterPro" id="IPR005288">
    <property type="entry name" value="NadB"/>
</dbReference>
<feature type="region of interest" description="Disordered" evidence="12">
    <location>
        <begin position="387"/>
        <end position="406"/>
    </location>
</feature>
<feature type="domain" description="Fumarate reductase/succinate dehydrogenase flavoprotein-like C-terminal" evidence="14">
    <location>
        <begin position="451"/>
        <end position="503"/>
    </location>
</feature>
<dbReference type="SUPFAM" id="SSF46977">
    <property type="entry name" value="Succinate dehydrogenase/fumarate reductase flavoprotein C-terminal domain"/>
    <property type="match status" value="1"/>
</dbReference>
<dbReference type="PANTHER" id="PTHR42716">
    <property type="entry name" value="L-ASPARTATE OXIDASE"/>
    <property type="match status" value="1"/>
</dbReference>
<evidence type="ECO:0000256" key="9">
    <source>
        <dbReference type="ARBA" id="ARBA00048305"/>
    </source>
</evidence>
<dbReference type="NCBIfam" id="NF005701">
    <property type="entry name" value="PRK07512.1"/>
    <property type="match status" value="1"/>
</dbReference>
<dbReference type="NCBIfam" id="TIGR00551">
    <property type="entry name" value="nadB"/>
    <property type="match status" value="1"/>
</dbReference>
<dbReference type="InterPro" id="IPR037099">
    <property type="entry name" value="Fum_R/Succ_DH_flav-like_C_sf"/>
</dbReference>
<sequence>MLIIGAGIAGLWTALQLRPLPVTVITAGKLGQGSSSWAQGGLAAAVGGDDTPALHAADTIEAGAGLCDRRAVDILCTDGPDAVEALAELGVPFDRNDDGSLKVGREAAHGQDRIVHVGGDEAGAAIMRCLTEAAEAAESITIRERTAAYRINTDAHGNACGASALDIEKGEPVTFEASSVVLATGGIGGLYAVTTNPLSSQGHGIAMAALAGAALRDLEFVQFHPTALHVGRDPAPLATEAIRGAGGTLLDNDGERFMLALHRDAELAPRDVVARGVASAIKRTGAAFLDVRGELGDRFAEAFPTVFAACEAAGLNPATDLLPIAPAAHYHMGGIMTDTEGRSSLPGLFAVGECASTGVHGANRLASNSLLEAIVFGSRAAKVLSREKGAVGEPSETQQSSLEIGPAMDLSDVRRLMASEAGILRIASGLRDAERHLAQKEAQSSGEEMALLTARLVLEAARAREESRGAHQRSDYPETSEAALHSLINLKPDGTISVGFEEVRP</sequence>
<comment type="catalytic activity">
    <reaction evidence="9">
        <text>L-aspartate + O2 = iminosuccinate + H2O2</text>
        <dbReference type="Rhea" id="RHEA:25876"/>
        <dbReference type="ChEBI" id="CHEBI:15379"/>
        <dbReference type="ChEBI" id="CHEBI:16240"/>
        <dbReference type="ChEBI" id="CHEBI:29991"/>
        <dbReference type="ChEBI" id="CHEBI:77875"/>
        <dbReference type="EC" id="1.4.3.16"/>
    </reaction>
    <physiologicalReaction direction="left-to-right" evidence="9">
        <dbReference type="Rhea" id="RHEA:25877"/>
    </physiologicalReaction>
</comment>
<feature type="domain" description="FAD-dependent oxidoreductase 2 FAD-binding" evidence="13">
    <location>
        <begin position="2"/>
        <end position="370"/>
    </location>
</feature>
<comment type="cofactor">
    <cofactor evidence="1 11">
        <name>FAD</name>
        <dbReference type="ChEBI" id="CHEBI:57692"/>
    </cofactor>
</comment>